<proteinExistence type="predicted"/>
<feature type="compositionally biased region" description="Acidic residues" evidence="1">
    <location>
        <begin position="317"/>
        <end position="334"/>
    </location>
</feature>
<keyword evidence="3" id="KW-1185">Reference proteome</keyword>
<feature type="compositionally biased region" description="Polar residues" evidence="1">
    <location>
        <begin position="93"/>
        <end position="106"/>
    </location>
</feature>
<organism evidence="2 3">
    <name type="scientific">Plectosphaerella cucumerina</name>
    <dbReference type="NCBI Taxonomy" id="40658"/>
    <lineage>
        <taxon>Eukaryota</taxon>
        <taxon>Fungi</taxon>
        <taxon>Dikarya</taxon>
        <taxon>Ascomycota</taxon>
        <taxon>Pezizomycotina</taxon>
        <taxon>Sordariomycetes</taxon>
        <taxon>Hypocreomycetidae</taxon>
        <taxon>Glomerellales</taxon>
        <taxon>Plectosphaerellaceae</taxon>
        <taxon>Plectosphaerella</taxon>
    </lineage>
</organism>
<dbReference type="Proteomes" id="UP000813385">
    <property type="component" value="Unassembled WGS sequence"/>
</dbReference>
<feature type="region of interest" description="Disordered" evidence="1">
    <location>
        <begin position="1188"/>
        <end position="1210"/>
    </location>
</feature>
<comment type="caution">
    <text evidence="2">The sequence shown here is derived from an EMBL/GenBank/DDBJ whole genome shotgun (WGS) entry which is preliminary data.</text>
</comment>
<accession>A0A8K0TJL8</accession>
<feature type="compositionally biased region" description="Basic residues" evidence="1">
    <location>
        <begin position="35"/>
        <end position="48"/>
    </location>
</feature>
<dbReference type="OrthoDB" id="10691594at2759"/>
<feature type="region of interest" description="Disordered" evidence="1">
    <location>
        <begin position="1"/>
        <end position="129"/>
    </location>
</feature>
<name>A0A8K0TJL8_9PEZI</name>
<evidence type="ECO:0000313" key="3">
    <source>
        <dbReference type="Proteomes" id="UP000813385"/>
    </source>
</evidence>
<feature type="region of interest" description="Disordered" evidence="1">
    <location>
        <begin position="980"/>
        <end position="1002"/>
    </location>
</feature>
<feature type="compositionally biased region" description="Basic and acidic residues" evidence="1">
    <location>
        <begin position="260"/>
        <end position="272"/>
    </location>
</feature>
<feature type="region of interest" description="Disordered" evidence="1">
    <location>
        <begin position="1081"/>
        <end position="1103"/>
    </location>
</feature>
<feature type="compositionally biased region" description="Basic and acidic residues" evidence="1">
    <location>
        <begin position="1081"/>
        <end position="1094"/>
    </location>
</feature>
<feature type="compositionally biased region" description="Acidic residues" evidence="1">
    <location>
        <begin position="299"/>
        <end position="310"/>
    </location>
</feature>
<feature type="compositionally biased region" description="Polar residues" evidence="1">
    <location>
        <begin position="1194"/>
        <end position="1204"/>
    </location>
</feature>
<feature type="compositionally biased region" description="Polar residues" evidence="1">
    <location>
        <begin position="1"/>
        <end position="11"/>
    </location>
</feature>
<protein>
    <submittedName>
        <fullName evidence="2">Uncharacterized protein</fullName>
    </submittedName>
</protein>
<sequence length="1384" mass="154788">MASENSATDGQRQLRRSARVAAMPKPEVKPEAKPKPKAKPKSKSKSKSVPKSDNPDNDTASGAQPAGIHDSTKSDAAAAPIRRPVRDPDQVIPDSQESLFSASVQQPVRDPHQVIQDSQDRSSSEGIIHGQEILAGIEPTQPVAQEALSQVTVDLHQMPLGHIVAIQSEPEQDLTQAVHDTDMADVESTKPTSLSPSPTGPVVHVADEPVEAIEDVQNPPPIWDESTDASDGMQVNVPGDARMDRDGDAAMSDDASEGSAQREDLSEGHDDPDYVDELTFDEGRWPGYESSHEDQSGQIEDELAHDDYDLDGYFPNDVDEDDDEASDYADEDASDDLEDLVPRFDEESVNEAYERFSRRIPRRQRVLDVPDEEGMRRLGMLPPTGPRFDVDAVRRFESIFFGFFHELTLECELIGNSPHSFEYMQADVLELPVAFSVISWINVSVRERGERAVAEDLLQDVPNIVRSVLGRRHLTPWDLLDLPVLVPELQLVGTYVDIPLSQGMTDPASYVGSGTESNRGIVRRIRTHMRASRMSVPSGKDTSAHGMYLMKDGVSCNVRVLSLAAIKQSAKPKQGMLEGIFVAILNTFVKDVRETPTTGNLWSTKVAYDWVVQLRKKASAACGERFPDLASLSHGLNVMSPLRQGIRGSQMYGSGLPVPAVIERCADCGKDVPDIFQGNWQNISGQHIAKADRWTTAVTPGDVVGVICGKCWRDRIINSRLDDIERWRQHPDRTESELEADEYCHRCKMPRRINLDYTGRGKSLLCGTCGRVLRLARQLKRDPDEYFKRHRWINSGPTSAGPTKRSWSDRTEATASQKQADDYCCRCGKRRVKGHDSTWTNRGKRSTCHYCRKLVTMYATRKKVHWSQVLRKIWEDQKGVMFWGTEHGQEPDDFITQALRRTGPLPRRQLTRWNMLPKRSKSEEDAHEKCWSCGYPRDNMFTYQGRYSTCNRCIHRLDSMRKAEGSAASRMDVIKKYQAEGKTIPPPPTGHRAPRKRAPRTKSWEEADGTCWSCGAQRPIKATFGNFPLSGKDSLCRRCYDRAKKQKEAEDEEYLRVHGSPRRPSVTMKLWTRVIREAGRQDFRRRAGDPETPKKQAKAGVRSASEEAAHARCLQCGVLRKDRSLRNAGKNSMCQPCYRRMKIDRVDPKLAKIPQGLSKADRLAATNEIFDSARNEIRAEVAARAQEKLDEGQQDTACGTESSPVPTPADMAPPALVIPATTARTGQSGRPAWSPMNDFEPVRTSATGLLCAIHAIRRSITFQMPGVELPTVEDLQSLFARLQTQQATSANMAAYAPYADLLTNQDNLGLDQITWIFRTWARENGHNVRLGVVYPWQGSHLHYTPPLEEDDEAGEEASAIWIYSNDEGDVDGGMGHWSGMKPRN</sequence>
<dbReference type="EMBL" id="JAGPXD010000002">
    <property type="protein sequence ID" value="KAH7367971.1"/>
    <property type="molecule type" value="Genomic_DNA"/>
</dbReference>
<feature type="region of interest" description="Disordered" evidence="1">
    <location>
        <begin position="183"/>
        <end position="334"/>
    </location>
</feature>
<gene>
    <name evidence="2" type="ORF">B0T11DRAFT_326195</name>
</gene>
<feature type="compositionally biased region" description="Low complexity" evidence="1">
    <location>
        <begin position="189"/>
        <end position="201"/>
    </location>
</feature>
<reference evidence="2" key="1">
    <citation type="journal article" date="2021" name="Nat. Commun.">
        <title>Genetic determinants of endophytism in the Arabidopsis root mycobiome.</title>
        <authorList>
            <person name="Mesny F."/>
            <person name="Miyauchi S."/>
            <person name="Thiergart T."/>
            <person name="Pickel B."/>
            <person name="Atanasova L."/>
            <person name="Karlsson M."/>
            <person name="Huettel B."/>
            <person name="Barry K.W."/>
            <person name="Haridas S."/>
            <person name="Chen C."/>
            <person name="Bauer D."/>
            <person name="Andreopoulos W."/>
            <person name="Pangilinan J."/>
            <person name="LaButti K."/>
            <person name="Riley R."/>
            <person name="Lipzen A."/>
            <person name="Clum A."/>
            <person name="Drula E."/>
            <person name="Henrissat B."/>
            <person name="Kohler A."/>
            <person name="Grigoriev I.V."/>
            <person name="Martin F.M."/>
            <person name="Hacquard S."/>
        </authorList>
    </citation>
    <scope>NUCLEOTIDE SEQUENCE</scope>
    <source>
        <strain evidence="2">MPI-CAGE-AT-0016</strain>
    </source>
</reference>
<evidence type="ECO:0000256" key="1">
    <source>
        <dbReference type="SAM" id="MobiDB-lite"/>
    </source>
</evidence>
<evidence type="ECO:0000313" key="2">
    <source>
        <dbReference type="EMBL" id="KAH7367971.1"/>
    </source>
</evidence>